<name>A0A367L8A7_9HYPO</name>
<dbReference type="AlphaFoldDB" id="A0A367L8A7"/>
<protein>
    <submittedName>
        <fullName evidence="1">Uncharacterized protein</fullName>
    </submittedName>
</protein>
<dbReference type="Proteomes" id="UP000253664">
    <property type="component" value="Unassembled WGS sequence"/>
</dbReference>
<evidence type="ECO:0000313" key="2">
    <source>
        <dbReference type="Proteomes" id="UP000253664"/>
    </source>
</evidence>
<accession>A0A367L8A7</accession>
<comment type="caution">
    <text evidence="1">The sequence shown here is derived from an EMBL/GenBank/DDBJ whole genome shotgun (WGS) entry which is preliminary data.</text>
</comment>
<proteinExistence type="predicted"/>
<reference evidence="1 2" key="1">
    <citation type="journal article" date="2015" name="BMC Genomics">
        <title>Insights from the genome of Ophiocordyceps polyrhachis-furcata to pathogenicity and host specificity in insect fungi.</title>
        <authorList>
            <person name="Wichadakul D."/>
            <person name="Kobmoo N."/>
            <person name="Ingsriswang S."/>
            <person name="Tangphatsornruang S."/>
            <person name="Chantasingh D."/>
            <person name="Luangsa-ard J.J."/>
            <person name="Eurwilaichitr L."/>
        </authorList>
    </citation>
    <scope>NUCLEOTIDE SEQUENCE [LARGE SCALE GENOMIC DNA]</scope>
    <source>
        <strain evidence="1 2">BCC 54312</strain>
    </source>
</reference>
<dbReference type="EMBL" id="LKCN02000012">
    <property type="protein sequence ID" value="RCI10663.1"/>
    <property type="molecule type" value="Genomic_DNA"/>
</dbReference>
<keyword evidence="2" id="KW-1185">Reference proteome</keyword>
<gene>
    <name evidence="1" type="ORF">L249_4328</name>
</gene>
<organism evidence="1 2">
    <name type="scientific">Ophiocordyceps polyrhachis-furcata BCC 54312</name>
    <dbReference type="NCBI Taxonomy" id="1330021"/>
    <lineage>
        <taxon>Eukaryota</taxon>
        <taxon>Fungi</taxon>
        <taxon>Dikarya</taxon>
        <taxon>Ascomycota</taxon>
        <taxon>Pezizomycotina</taxon>
        <taxon>Sordariomycetes</taxon>
        <taxon>Hypocreomycetidae</taxon>
        <taxon>Hypocreales</taxon>
        <taxon>Ophiocordycipitaceae</taxon>
        <taxon>Ophiocordyceps</taxon>
    </lineage>
</organism>
<evidence type="ECO:0000313" key="1">
    <source>
        <dbReference type="EMBL" id="RCI10663.1"/>
    </source>
</evidence>
<sequence>MAYQLPSSTVVVHVPWHLYRTHRSSFGPSWEFAIRGVFRVPRFPQQLMEYMNGKTIGQHTGGRVSNTLWKALTKTTHIPISFDSLSFASGPSKEPLGYVLPLKATFFFSSSPSPSLSFRGLAAGERQKIKSNDLMTEDVVRETPPPIRGSSRACDYACYITLLRGRVDAEEKDRSTCYLFRLIGEGAGVM</sequence>